<dbReference type="Gene3D" id="3.40.630.30">
    <property type="match status" value="1"/>
</dbReference>
<dbReference type="PANTHER" id="PTHR43233">
    <property type="entry name" value="FAMILY N-ACETYLTRANSFERASE, PUTATIVE (AFU_ORTHOLOGUE AFUA_6G03350)-RELATED"/>
    <property type="match status" value="1"/>
</dbReference>
<accession>A0A091BD51</accession>
<dbReference type="GO" id="GO:0016747">
    <property type="term" value="F:acyltransferase activity, transferring groups other than amino-acyl groups"/>
    <property type="evidence" value="ECO:0007669"/>
    <property type="project" value="InterPro"/>
</dbReference>
<evidence type="ECO:0000313" key="2">
    <source>
        <dbReference type="EMBL" id="KFN48759.1"/>
    </source>
</evidence>
<evidence type="ECO:0000313" key="3">
    <source>
        <dbReference type="Proteomes" id="UP000029392"/>
    </source>
</evidence>
<dbReference type="InterPro" id="IPR016181">
    <property type="entry name" value="Acyl_CoA_acyltransferase"/>
</dbReference>
<dbReference type="EMBL" id="AVCH01000145">
    <property type="protein sequence ID" value="KFN48759.1"/>
    <property type="molecule type" value="Genomic_DNA"/>
</dbReference>
<dbReference type="SUPFAM" id="SSF55729">
    <property type="entry name" value="Acyl-CoA N-acyltransferases (Nat)"/>
    <property type="match status" value="1"/>
</dbReference>
<dbReference type="InterPro" id="IPR053144">
    <property type="entry name" value="Acetyltransferase_Butenolide"/>
</dbReference>
<comment type="caution">
    <text evidence="2">The sequence shown here is derived from an EMBL/GenBank/DDBJ whole genome shotgun (WGS) entry which is preliminary data.</text>
</comment>
<dbReference type="CDD" id="cd04301">
    <property type="entry name" value="NAT_SF"/>
    <property type="match status" value="1"/>
</dbReference>
<organism evidence="2 3">
    <name type="scientific">Arenimonas malthae CC-JY-1</name>
    <dbReference type="NCBI Taxonomy" id="1384054"/>
    <lineage>
        <taxon>Bacteria</taxon>
        <taxon>Pseudomonadati</taxon>
        <taxon>Pseudomonadota</taxon>
        <taxon>Gammaproteobacteria</taxon>
        <taxon>Lysobacterales</taxon>
        <taxon>Lysobacteraceae</taxon>
        <taxon>Arenimonas</taxon>
    </lineage>
</organism>
<dbReference type="PATRIC" id="fig|1384054.3.peg.1131"/>
<evidence type="ECO:0000259" key="1">
    <source>
        <dbReference type="PROSITE" id="PS51186"/>
    </source>
</evidence>
<gene>
    <name evidence="2" type="ORF">N790_05750</name>
</gene>
<dbReference type="Proteomes" id="UP000029392">
    <property type="component" value="Unassembled WGS sequence"/>
</dbReference>
<dbReference type="OrthoDB" id="3216107at2"/>
<dbReference type="Pfam" id="PF13508">
    <property type="entry name" value="Acetyltransf_7"/>
    <property type="match status" value="1"/>
</dbReference>
<sequence>MDELRISTDPADVDLDVVHGFLREHAYWCVGIPREVVEKAVANSLCFSALLDGRQVGFARVIGDRATFGYLADVFVLPEFRGRGISKALMDAVAAHPELTGLRRMLLATRDAHGLYAGYGFTPLSRPESVMERYRPDIYRKP</sequence>
<dbReference type="InterPro" id="IPR000182">
    <property type="entry name" value="GNAT_dom"/>
</dbReference>
<reference evidence="2 3" key="1">
    <citation type="submission" date="2013-09" db="EMBL/GenBank/DDBJ databases">
        <title>Genome sequencing of Arenimonas malthae.</title>
        <authorList>
            <person name="Chen F."/>
            <person name="Wang G."/>
        </authorList>
    </citation>
    <scope>NUCLEOTIDE SEQUENCE [LARGE SCALE GENOMIC DNA]</scope>
    <source>
        <strain evidence="2 3">CC-JY-1</strain>
    </source>
</reference>
<dbReference type="PANTHER" id="PTHR43233:SF1">
    <property type="entry name" value="FAMILY N-ACETYLTRANSFERASE, PUTATIVE (AFU_ORTHOLOGUE AFUA_6G03350)-RELATED"/>
    <property type="match status" value="1"/>
</dbReference>
<dbReference type="STRING" id="1384054.N790_05750"/>
<dbReference type="eggNOG" id="COG0454">
    <property type="taxonomic scope" value="Bacteria"/>
</dbReference>
<dbReference type="RefSeq" id="WP_043802217.1">
    <property type="nucleotide sequence ID" value="NZ_AVCH01000145.1"/>
</dbReference>
<dbReference type="PROSITE" id="PS51186">
    <property type="entry name" value="GNAT"/>
    <property type="match status" value="1"/>
</dbReference>
<dbReference type="AlphaFoldDB" id="A0A091BD51"/>
<proteinExistence type="predicted"/>
<name>A0A091BD51_9GAMM</name>
<feature type="domain" description="N-acetyltransferase" evidence="1">
    <location>
        <begin position="4"/>
        <end position="142"/>
    </location>
</feature>
<protein>
    <recommendedName>
        <fullName evidence="1">N-acetyltransferase domain-containing protein</fullName>
    </recommendedName>
</protein>
<keyword evidence="3" id="KW-1185">Reference proteome</keyword>